<dbReference type="Gene3D" id="3.20.80.10">
    <property type="entry name" value="Regulatory factor, effector binding domain"/>
    <property type="match status" value="1"/>
</dbReference>
<dbReference type="PROSITE" id="PS00041">
    <property type="entry name" value="HTH_ARAC_FAMILY_1"/>
    <property type="match status" value="1"/>
</dbReference>
<dbReference type="SMART" id="SM00871">
    <property type="entry name" value="AraC_E_bind"/>
    <property type="match status" value="1"/>
</dbReference>
<dbReference type="FunCoup" id="A0A5R8QGV1">
    <property type="interactions" value="6"/>
</dbReference>
<dbReference type="OrthoDB" id="9801308at2"/>
<keyword evidence="3" id="KW-0804">Transcription</keyword>
<dbReference type="InterPro" id="IPR018060">
    <property type="entry name" value="HTH_AraC"/>
</dbReference>
<feature type="domain" description="HTH araC/xylS-type" evidence="4">
    <location>
        <begin position="8"/>
        <end position="107"/>
    </location>
</feature>
<dbReference type="SUPFAM" id="SSF55136">
    <property type="entry name" value="Probable bacterial effector-binding domain"/>
    <property type="match status" value="1"/>
</dbReference>
<evidence type="ECO:0000256" key="3">
    <source>
        <dbReference type="ARBA" id="ARBA00023163"/>
    </source>
</evidence>
<keyword evidence="2" id="KW-0238">DNA-binding</keyword>
<sequence length="296" mass="34016">MEAWDSINTVTNYIEAHLADKLTIEDLAKTACLSPFYFQKLFKRLVGTTAMEYVKFRRLAKISEELKLNNSNNILTICLQYGFENPETFSRNFKEAYGMTPSEYRNNPIILSHFTKPDIALHYTIIDEDVPIVTDGIVLEVTRKTLAHPKYFSGFTATGVLEPPSADPLEAVWNTLHQTKKDIKGYLPDGNEIGVNLNLAKRTKEVKYFAGAETDKEYADDTLEHYTLTARNYIVCQFEAENFEMLITDTITKVYQYMYLWVRNKKIAVSPEAIELYYGSTPDSSYMELWIPLKGE</sequence>
<dbReference type="PANTHER" id="PTHR47504:SF5">
    <property type="entry name" value="RIGHT ORIGIN-BINDING PROTEIN"/>
    <property type="match status" value="1"/>
</dbReference>
<keyword evidence="6" id="KW-1185">Reference proteome</keyword>
<accession>A0A5R8QGV1</accession>
<dbReference type="PRINTS" id="PR00032">
    <property type="entry name" value="HTHARAC"/>
</dbReference>
<dbReference type="SMART" id="SM00342">
    <property type="entry name" value="HTH_ARAC"/>
    <property type="match status" value="1"/>
</dbReference>
<dbReference type="InterPro" id="IPR009057">
    <property type="entry name" value="Homeodomain-like_sf"/>
</dbReference>
<evidence type="ECO:0000256" key="1">
    <source>
        <dbReference type="ARBA" id="ARBA00023015"/>
    </source>
</evidence>
<dbReference type="InterPro" id="IPR020449">
    <property type="entry name" value="Tscrpt_reg_AraC-type_HTH"/>
</dbReference>
<dbReference type="InterPro" id="IPR011256">
    <property type="entry name" value="Reg_factor_effector_dom_sf"/>
</dbReference>
<evidence type="ECO:0000313" key="5">
    <source>
        <dbReference type="EMBL" id="TLG77259.1"/>
    </source>
</evidence>
<dbReference type="Pfam" id="PF12833">
    <property type="entry name" value="HTH_18"/>
    <property type="match status" value="1"/>
</dbReference>
<dbReference type="RefSeq" id="WP_138189867.1">
    <property type="nucleotide sequence ID" value="NZ_VBWP01000001.1"/>
</dbReference>
<dbReference type="GO" id="GO:0043565">
    <property type="term" value="F:sequence-specific DNA binding"/>
    <property type="evidence" value="ECO:0007669"/>
    <property type="project" value="InterPro"/>
</dbReference>
<proteinExistence type="predicted"/>
<dbReference type="PANTHER" id="PTHR47504">
    <property type="entry name" value="RIGHT ORIGIN-BINDING PROTEIN"/>
    <property type="match status" value="1"/>
</dbReference>
<dbReference type="AlphaFoldDB" id="A0A5R8QGV1"/>
<dbReference type="PROSITE" id="PS01124">
    <property type="entry name" value="HTH_ARAC_FAMILY_2"/>
    <property type="match status" value="1"/>
</dbReference>
<dbReference type="InParanoid" id="A0A5R8QGV1"/>
<dbReference type="InterPro" id="IPR050959">
    <property type="entry name" value="MarA-like"/>
</dbReference>
<dbReference type="GO" id="GO:0003700">
    <property type="term" value="F:DNA-binding transcription factor activity"/>
    <property type="evidence" value="ECO:0007669"/>
    <property type="project" value="InterPro"/>
</dbReference>
<dbReference type="Gene3D" id="1.10.10.60">
    <property type="entry name" value="Homeodomain-like"/>
    <property type="match status" value="2"/>
</dbReference>
<dbReference type="EMBL" id="VBWP01000001">
    <property type="protein sequence ID" value="TLG77259.1"/>
    <property type="molecule type" value="Genomic_DNA"/>
</dbReference>
<dbReference type="InterPro" id="IPR018062">
    <property type="entry name" value="HTH_AraC-typ_CS"/>
</dbReference>
<dbReference type="Pfam" id="PF14526">
    <property type="entry name" value="Cass2"/>
    <property type="match status" value="1"/>
</dbReference>
<evidence type="ECO:0000256" key="2">
    <source>
        <dbReference type="ARBA" id="ARBA00023125"/>
    </source>
</evidence>
<keyword evidence="1" id="KW-0805">Transcription regulation</keyword>
<evidence type="ECO:0000259" key="4">
    <source>
        <dbReference type="PROSITE" id="PS01124"/>
    </source>
</evidence>
<evidence type="ECO:0000313" key="6">
    <source>
        <dbReference type="Proteomes" id="UP000306912"/>
    </source>
</evidence>
<name>A0A5R8QGV1_9FIRM</name>
<dbReference type="InterPro" id="IPR029441">
    <property type="entry name" value="Cass2"/>
</dbReference>
<dbReference type="SUPFAM" id="SSF46689">
    <property type="entry name" value="Homeodomain-like"/>
    <property type="match status" value="2"/>
</dbReference>
<dbReference type="InterPro" id="IPR010499">
    <property type="entry name" value="AraC_E-bd"/>
</dbReference>
<reference evidence="5 6" key="1">
    <citation type="submission" date="2019-05" db="EMBL/GenBank/DDBJ databases">
        <title>Culicoidintestinum kansasii gen. nov., sp. nov. from the gastrointestinal tract of the biting midge, Culicoides sonorensis.</title>
        <authorList>
            <person name="Neupane S."/>
            <person name="Ghosh A."/>
            <person name="Gunther S."/>
            <person name="Martin K."/>
            <person name="Zurek L."/>
        </authorList>
    </citation>
    <scope>NUCLEOTIDE SEQUENCE [LARGE SCALE GENOMIC DNA]</scope>
    <source>
        <strain evidence="5 6">CS-1</strain>
    </source>
</reference>
<gene>
    <name evidence="5" type="ORF">FEZ08_01185</name>
</gene>
<dbReference type="Proteomes" id="UP000306912">
    <property type="component" value="Unassembled WGS sequence"/>
</dbReference>
<organism evidence="5 6">
    <name type="scientific">Culicoidibacter larvae</name>
    <dbReference type="NCBI Taxonomy" id="2579976"/>
    <lineage>
        <taxon>Bacteria</taxon>
        <taxon>Bacillati</taxon>
        <taxon>Bacillota</taxon>
        <taxon>Culicoidibacteria</taxon>
        <taxon>Culicoidibacterales</taxon>
        <taxon>Culicoidibacteraceae</taxon>
        <taxon>Culicoidibacter</taxon>
    </lineage>
</organism>
<comment type="caution">
    <text evidence="5">The sequence shown here is derived from an EMBL/GenBank/DDBJ whole genome shotgun (WGS) entry which is preliminary data.</text>
</comment>
<protein>
    <submittedName>
        <fullName evidence="5">AraC family transcriptional regulator</fullName>
    </submittedName>
</protein>